<name>A0A2H0XBY7_UNCKA</name>
<dbReference type="EMBL" id="PEYU01000051">
    <property type="protein sequence ID" value="PIS22371.1"/>
    <property type="molecule type" value="Genomic_DNA"/>
</dbReference>
<dbReference type="Proteomes" id="UP000231252">
    <property type="component" value="Unassembled WGS sequence"/>
</dbReference>
<gene>
    <name evidence="2" type="ORF">COT50_02315</name>
</gene>
<reference evidence="3" key="1">
    <citation type="submission" date="2017-09" db="EMBL/GenBank/DDBJ databases">
        <title>Depth-based differentiation of microbial function through sediment-hosted aquifers and enrichment of novel symbionts in the deep terrestrial subsurface.</title>
        <authorList>
            <person name="Probst A.J."/>
            <person name="Ladd B."/>
            <person name="Jarett J.K."/>
            <person name="Geller-Mcgrath D.E."/>
            <person name="Sieber C.M.K."/>
            <person name="Emerson J.B."/>
            <person name="Anantharaman K."/>
            <person name="Thomas B.C."/>
            <person name="Malmstrom R."/>
            <person name="Stieglmeier M."/>
            <person name="Klingl A."/>
            <person name="Woyke T."/>
            <person name="Ryan C.M."/>
            <person name="Banfield J.F."/>
        </authorList>
    </citation>
    <scope>NUCLEOTIDE SEQUENCE [LARGE SCALE GENOMIC DNA]</scope>
</reference>
<dbReference type="AlphaFoldDB" id="A0A2H0XBY7"/>
<feature type="non-terminal residue" evidence="2">
    <location>
        <position position="1"/>
    </location>
</feature>
<accession>A0A2H0XBY7</accession>
<evidence type="ECO:0000313" key="2">
    <source>
        <dbReference type="EMBL" id="PIS22371.1"/>
    </source>
</evidence>
<protein>
    <submittedName>
        <fullName evidence="2">Uncharacterized protein</fullName>
    </submittedName>
</protein>
<feature type="non-terminal residue" evidence="2">
    <location>
        <position position="380"/>
    </location>
</feature>
<sequence length="380" mass="40974">QSEGNNKHLLVERKKLRKTQKYSPEKINTGLTKTEPVAIPSPAPIFNMDIPSVPYHVKPYVPVSPSIAKLDESVKTKDDKEENLNLPEVVPSYEKIVTYKPAVSKLSFGRTFALISTLILVSTILIFPVNFSKVFSDFRSKIQSGLVSAKSLSNVLSTLNFGSRKLTEKKSTAPSDLLANVLAASARVSNYVYNINIPVFFKKPATFEDTLTAEQLATFNAAITTTNVTFKGTGLINNLLGIDEITQLTLERDLDIDGMITSTGMGDTVINKGVITGPMLNSNITYSGKFNFSGTIALKGTTISATAAEINGLSEITYDSGGIFYANGTGFEQDTSYLFWDSTNKLLGIGTTSPTATLEIISSGTGVSTATLWTKNSTGT</sequence>
<comment type="caution">
    <text evidence="2">The sequence shown here is derived from an EMBL/GenBank/DDBJ whole genome shotgun (WGS) entry which is preliminary data.</text>
</comment>
<organism evidence="2 3">
    <name type="scientific">candidate division WWE3 bacterium CG08_land_8_20_14_0_20_41_10</name>
    <dbReference type="NCBI Taxonomy" id="1975085"/>
    <lineage>
        <taxon>Bacteria</taxon>
        <taxon>Katanobacteria</taxon>
    </lineage>
</organism>
<feature type="transmembrane region" description="Helical" evidence="1">
    <location>
        <begin position="112"/>
        <end position="131"/>
    </location>
</feature>
<keyword evidence="1" id="KW-0812">Transmembrane</keyword>
<evidence type="ECO:0000256" key="1">
    <source>
        <dbReference type="SAM" id="Phobius"/>
    </source>
</evidence>
<keyword evidence="1" id="KW-1133">Transmembrane helix</keyword>
<keyword evidence="1" id="KW-0472">Membrane</keyword>
<proteinExistence type="predicted"/>
<evidence type="ECO:0000313" key="3">
    <source>
        <dbReference type="Proteomes" id="UP000231252"/>
    </source>
</evidence>